<dbReference type="PANTHER" id="PTHR39426:SF1">
    <property type="entry name" value="HOMOLOGY TO DEATH-ON-CURING PROTEIN OF PHAGE P1"/>
    <property type="match status" value="1"/>
</dbReference>
<dbReference type="EMBL" id="FNON01000003">
    <property type="protein sequence ID" value="SDX76431.1"/>
    <property type="molecule type" value="Genomic_DNA"/>
</dbReference>
<dbReference type="Proteomes" id="UP000199515">
    <property type="component" value="Unassembled WGS sequence"/>
</dbReference>
<organism evidence="2 3">
    <name type="scientific">Amycolatopsis xylanica</name>
    <dbReference type="NCBI Taxonomy" id="589385"/>
    <lineage>
        <taxon>Bacteria</taxon>
        <taxon>Bacillati</taxon>
        <taxon>Actinomycetota</taxon>
        <taxon>Actinomycetes</taxon>
        <taxon>Pseudonocardiales</taxon>
        <taxon>Pseudonocardiaceae</taxon>
        <taxon>Amycolatopsis</taxon>
    </lineage>
</organism>
<dbReference type="GO" id="GO:0016301">
    <property type="term" value="F:kinase activity"/>
    <property type="evidence" value="ECO:0007669"/>
    <property type="project" value="InterPro"/>
</dbReference>
<evidence type="ECO:0000259" key="1">
    <source>
        <dbReference type="PROSITE" id="PS51459"/>
    </source>
</evidence>
<dbReference type="InterPro" id="IPR006440">
    <property type="entry name" value="Doc"/>
</dbReference>
<evidence type="ECO:0000313" key="2">
    <source>
        <dbReference type="EMBL" id="SDX76431.1"/>
    </source>
</evidence>
<reference evidence="2 3" key="1">
    <citation type="submission" date="2016-10" db="EMBL/GenBank/DDBJ databases">
        <authorList>
            <person name="de Groot N.N."/>
        </authorList>
    </citation>
    <scope>NUCLEOTIDE SEQUENCE [LARGE SCALE GENOMIC DNA]</scope>
    <source>
        <strain evidence="2 3">CPCC 202699</strain>
    </source>
</reference>
<dbReference type="RefSeq" id="WP_091289840.1">
    <property type="nucleotide sequence ID" value="NZ_FNON01000003.1"/>
</dbReference>
<dbReference type="NCBIfam" id="TIGR01550">
    <property type="entry name" value="DOC_P1"/>
    <property type="match status" value="1"/>
</dbReference>
<feature type="domain" description="Fido" evidence="1">
    <location>
        <begin position="1"/>
        <end position="119"/>
    </location>
</feature>
<keyword evidence="3" id="KW-1185">Reference proteome</keyword>
<proteinExistence type="predicted"/>
<name>A0A1H3ECK9_9PSEU</name>
<dbReference type="InterPro" id="IPR036597">
    <property type="entry name" value="Fido-like_dom_sf"/>
</dbReference>
<gene>
    <name evidence="2" type="ORF">SAMN05421504_103754</name>
</gene>
<dbReference type="Pfam" id="PF02661">
    <property type="entry name" value="Fic"/>
    <property type="match status" value="1"/>
</dbReference>
<dbReference type="SUPFAM" id="SSF140931">
    <property type="entry name" value="Fic-like"/>
    <property type="match status" value="1"/>
</dbReference>
<dbReference type="Gene3D" id="1.20.120.1870">
    <property type="entry name" value="Fic/DOC protein, Fido domain"/>
    <property type="match status" value="1"/>
</dbReference>
<dbReference type="InterPro" id="IPR003812">
    <property type="entry name" value="Fido"/>
</dbReference>
<dbReference type="PANTHER" id="PTHR39426">
    <property type="entry name" value="HOMOLOGY TO DEATH-ON-CURING PROTEIN OF PHAGE P1"/>
    <property type="match status" value="1"/>
</dbReference>
<accession>A0A1H3ECK9</accession>
<dbReference type="InterPro" id="IPR053737">
    <property type="entry name" value="Type_II_TA_Toxin"/>
</dbReference>
<sequence>MTIEYLTLDDLLTLASDLGVSKVRDLGLLDAAAHRPQSSLMGQDAYPAIHEKAAVLLESIVRNHPLIDGNKRLSWMAMFVFYGLNGLDVDAPEDDAYDFVIAMATGSMSYEDAAGLLAGWCS</sequence>
<dbReference type="STRING" id="589385.SAMN05421504_103754"/>
<protein>
    <submittedName>
        <fullName evidence="2">Death on curing protein</fullName>
    </submittedName>
</protein>
<evidence type="ECO:0000313" key="3">
    <source>
        <dbReference type="Proteomes" id="UP000199515"/>
    </source>
</evidence>
<dbReference type="AlphaFoldDB" id="A0A1H3ECK9"/>
<dbReference type="OrthoDB" id="9802752at2"/>
<dbReference type="PROSITE" id="PS51459">
    <property type="entry name" value="FIDO"/>
    <property type="match status" value="1"/>
</dbReference>